<organism evidence="2 3">
    <name type="scientific">Helicobacter pylori</name>
    <name type="common">Campylobacter pylori</name>
    <dbReference type="NCBI Taxonomy" id="210"/>
    <lineage>
        <taxon>Bacteria</taxon>
        <taxon>Pseudomonadati</taxon>
        <taxon>Campylobacterota</taxon>
        <taxon>Epsilonproteobacteria</taxon>
        <taxon>Campylobacterales</taxon>
        <taxon>Helicobacteraceae</taxon>
        <taxon>Helicobacter</taxon>
    </lineage>
</organism>
<feature type="region of interest" description="Disordered" evidence="1">
    <location>
        <begin position="1"/>
        <end position="43"/>
    </location>
</feature>
<proteinExistence type="predicted"/>
<comment type="caution">
    <text evidence="2">The sequence shown here is derived from an EMBL/GenBank/DDBJ whole genome shotgun (WGS) entry which is preliminary data.</text>
</comment>
<dbReference type="AlphaFoldDB" id="A0A2A6XH12"/>
<dbReference type="EMBL" id="MBIS01000002">
    <property type="protein sequence ID" value="PDX18644.1"/>
    <property type="molecule type" value="Genomic_DNA"/>
</dbReference>
<evidence type="ECO:0000313" key="3">
    <source>
        <dbReference type="Proteomes" id="UP000220275"/>
    </source>
</evidence>
<accession>A0A2A6XH12</accession>
<dbReference type="Proteomes" id="UP000220275">
    <property type="component" value="Unassembled WGS sequence"/>
</dbReference>
<protein>
    <submittedName>
        <fullName evidence="2">Uncharacterized protein</fullName>
    </submittedName>
</protein>
<feature type="compositionally biased region" description="Polar residues" evidence="1">
    <location>
        <begin position="20"/>
        <end position="30"/>
    </location>
</feature>
<reference evidence="2 3" key="1">
    <citation type="journal article" date="2017" name="Gut Pathog.">
        <title>Phylogenomics of Colombian Helicobacter pylori isolates.</title>
        <authorList>
            <person name="Gutierrez-Escobar A.J."/>
            <person name="Trujillo E."/>
            <person name="Acevedo O."/>
            <person name="Bravo M.M."/>
        </authorList>
    </citation>
    <scope>NUCLEOTIDE SEQUENCE [LARGE SCALE GENOMIC DNA]</scope>
    <source>
        <strain evidence="2 3">22346</strain>
    </source>
</reference>
<evidence type="ECO:0000256" key="1">
    <source>
        <dbReference type="SAM" id="MobiDB-lite"/>
    </source>
</evidence>
<evidence type="ECO:0000313" key="2">
    <source>
        <dbReference type="EMBL" id="PDX18644.1"/>
    </source>
</evidence>
<sequence length="69" mass="8454">MGWCRGNSPQGARTPWPLSYKTQNPNQNPKHQNEKTRKRNDDKMLREQVYKVNEAIMKFFYQIFYYAYF</sequence>
<feature type="compositionally biased region" description="Basic and acidic residues" evidence="1">
    <location>
        <begin position="31"/>
        <end position="43"/>
    </location>
</feature>
<name>A0A2A6XH12_HELPX</name>
<gene>
    <name evidence="2" type="ORF">BB413_01025</name>
</gene>